<feature type="coiled-coil region" evidence="1">
    <location>
        <begin position="364"/>
        <end position="391"/>
    </location>
</feature>
<feature type="coiled-coil region" evidence="1">
    <location>
        <begin position="795"/>
        <end position="899"/>
    </location>
</feature>
<dbReference type="PANTHER" id="PTHR32114">
    <property type="entry name" value="ABC TRANSPORTER ABCH.3"/>
    <property type="match status" value="1"/>
</dbReference>
<organism evidence="3 4">
    <name type="scientific">Thermatribacter velox</name>
    <dbReference type="NCBI Taxonomy" id="3039681"/>
    <lineage>
        <taxon>Bacteria</taxon>
        <taxon>Pseudomonadati</taxon>
        <taxon>Atribacterota</taxon>
        <taxon>Atribacteria</taxon>
        <taxon>Atribacterales</taxon>
        <taxon>Thermatribacteraceae</taxon>
        <taxon>Thermatribacter</taxon>
    </lineage>
</organism>
<evidence type="ECO:0000259" key="2">
    <source>
        <dbReference type="Pfam" id="PF13476"/>
    </source>
</evidence>
<dbReference type="SUPFAM" id="SSF52540">
    <property type="entry name" value="P-loop containing nucleoside triphosphate hydrolases"/>
    <property type="match status" value="1"/>
</dbReference>
<dbReference type="Gene3D" id="3.40.50.300">
    <property type="entry name" value="P-loop containing nucleotide triphosphate hydrolases"/>
    <property type="match status" value="2"/>
</dbReference>
<dbReference type="InterPro" id="IPR027417">
    <property type="entry name" value="P-loop_NTPase"/>
</dbReference>
<reference evidence="3 4" key="1">
    <citation type="submission" date="2023-03" db="EMBL/GenBank/DDBJ databases">
        <title>Novel Species.</title>
        <authorList>
            <person name="Ma S."/>
        </authorList>
    </citation>
    <scope>NUCLEOTIDE SEQUENCE [LARGE SCALE GENOMIC DNA]</scope>
    <source>
        <strain evidence="3 4">B11</strain>
    </source>
</reference>
<evidence type="ECO:0000313" key="4">
    <source>
        <dbReference type="Proteomes" id="UP001461341"/>
    </source>
</evidence>
<feature type="coiled-coil region" evidence="1">
    <location>
        <begin position="198"/>
        <end position="335"/>
    </location>
</feature>
<feature type="coiled-coil region" evidence="1">
    <location>
        <begin position="696"/>
        <end position="765"/>
    </location>
</feature>
<evidence type="ECO:0000313" key="3">
    <source>
        <dbReference type="EMBL" id="WZL76227.1"/>
    </source>
</evidence>
<sequence length="1056" mass="122046">MRPVSIKVKNFLGLENLELDFEHNLFVMVGPNGAGKSSILEAIFFALYGKGVRSERSKQELLHRGHPDDALRVEFEFTVGRESYRIIREFSKKQGGSAALEQRLGGNWQTIHSGEERVNQEIQKLIGFDASTFRASVFLPQGETLSFVEATPAKRFNILSSLFGLDILDAIHQKVKNRLDFLEGNLGPRLDKLRLLKEADLEGQIEILQKERSELEKSIAKLKKEEETIEHRKRLVEKAVDEEKKRRSLSQQIEVLKAEIKEAEARAQLDRDIQKALEVNLNFYQPLIRCQENLTQLEKERTQKASRIQELNSSIANLDQEIKTSAQKLVHLLQEKDHHQLIANILQEKVKPALEETRALKPQIALLQRKYQDLLKRESDLSQAIKNKEKDLFHLREKTQAIQEKLQTEKSWLKVIEHTLESIAALEEERKGLEREKQFLEEEKTKKERENILLKQELDEALNRVKIIEETLSQMKKREIAMEEAHHKILKTYLVNELNEEWKQSGTCPLCGTVKPAPPVSEQPTADILEEEKRYRAFREELTRTSSELEKWKEKRRSIDEKLREKSAQLERDIENLKTLQTKILEIRKNMIGVLKEHQLDKEGIKDFSSLQRFYKHKNEIVEGLFETLHNASKDLQEAATYLASWKKQIGDLQSEIQNITRELLEKETYLRQKRQFIFSILKENKLPFDPNREIEQNAQEIIEATQNKIQELFESSSNLENRKGKLEERKKAQEEKLRELTQELRELEQKIQEVAQQSKSQEKFFLEEIGRLGWSEDYFKSLKDQKPGNWQERKVHLEGKLQHLQKELIDTESKIKAYEAELHTEHARFSELAQNLAVQLVELKEAIRAANEKLGSKRQAIQNLQEKIQEKEQLEAELEKIIQERNLHKTLKEALESKGFKNFLLGLLFEQLEKETSTILADISQGRYTVSMKMEGGKATLAVIDNLFGGQERSPGECSGGEKTLIALALAIALSRVRFGNESGKSGANCIFIDEGFSALDREHLELVADAILNMGKDGKLVGIVTHDPLFATYFPVRLNVSGGKASWITTEEEL</sequence>
<feature type="coiled-coil region" evidence="1">
    <location>
        <begin position="535"/>
        <end position="590"/>
    </location>
</feature>
<dbReference type="Pfam" id="PF13558">
    <property type="entry name" value="SbcC_Walker_B"/>
    <property type="match status" value="1"/>
</dbReference>
<protein>
    <submittedName>
        <fullName evidence="3">SMC family ATPase</fullName>
    </submittedName>
</protein>
<dbReference type="InterPro" id="IPR038729">
    <property type="entry name" value="Rad50/SbcC_AAA"/>
</dbReference>
<evidence type="ECO:0000256" key="1">
    <source>
        <dbReference type="SAM" id="Coils"/>
    </source>
</evidence>
<dbReference type="Pfam" id="PF13476">
    <property type="entry name" value="AAA_23"/>
    <property type="match status" value="1"/>
</dbReference>
<proteinExistence type="predicted"/>
<keyword evidence="1" id="KW-0175">Coiled coil</keyword>
<dbReference type="Proteomes" id="UP001461341">
    <property type="component" value="Chromosome"/>
</dbReference>
<dbReference type="EMBL" id="CP121689">
    <property type="protein sequence ID" value="WZL76227.1"/>
    <property type="molecule type" value="Genomic_DNA"/>
</dbReference>
<dbReference type="PANTHER" id="PTHR32114:SF2">
    <property type="entry name" value="ABC TRANSPORTER ABCH.3"/>
    <property type="match status" value="1"/>
</dbReference>
<name>A0ABZ2YB70_9BACT</name>
<gene>
    <name evidence="3" type="ORF">QBE54_00405</name>
</gene>
<dbReference type="RefSeq" id="WP_369018385.1">
    <property type="nucleotide sequence ID" value="NZ_CP121689.1"/>
</dbReference>
<feature type="coiled-coil region" evidence="1">
    <location>
        <begin position="416"/>
        <end position="478"/>
    </location>
</feature>
<keyword evidence="4" id="KW-1185">Reference proteome</keyword>
<accession>A0ABZ2YB70</accession>
<feature type="domain" description="Rad50/SbcC-type AAA" evidence="2">
    <location>
        <begin position="5"/>
        <end position="264"/>
    </location>
</feature>